<evidence type="ECO:0000256" key="1">
    <source>
        <dbReference type="SAM" id="MobiDB-lite"/>
    </source>
</evidence>
<evidence type="ECO:0000313" key="3">
    <source>
        <dbReference type="Proteomes" id="UP000308760"/>
    </source>
</evidence>
<dbReference type="RefSeq" id="WP_136535495.1">
    <property type="nucleotide sequence ID" value="NZ_STGY01000057.1"/>
</dbReference>
<feature type="compositionally biased region" description="Polar residues" evidence="1">
    <location>
        <begin position="14"/>
        <end position="43"/>
    </location>
</feature>
<dbReference type="Proteomes" id="UP000308760">
    <property type="component" value="Unassembled WGS sequence"/>
</dbReference>
<dbReference type="AlphaFoldDB" id="A0A4S8Q7N4"/>
<comment type="caution">
    <text evidence="2">The sequence shown here is derived from an EMBL/GenBank/DDBJ whole genome shotgun (WGS) entry which is preliminary data.</text>
</comment>
<reference evidence="3" key="1">
    <citation type="submission" date="2019-04" db="EMBL/GenBank/DDBJ databases">
        <title>Nocardioides xinjiangensis sp. nov.</title>
        <authorList>
            <person name="Liu S."/>
        </authorList>
    </citation>
    <scope>NUCLEOTIDE SEQUENCE [LARGE SCALE GENOMIC DNA]</scope>
    <source>
        <strain evidence="3">18</strain>
    </source>
</reference>
<dbReference type="EMBL" id="STGY01000057">
    <property type="protein sequence ID" value="THV40150.1"/>
    <property type="molecule type" value="Genomic_DNA"/>
</dbReference>
<protein>
    <submittedName>
        <fullName evidence="2">Uncharacterized protein</fullName>
    </submittedName>
</protein>
<keyword evidence="3" id="KW-1185">Reference proteome</keyword>
<evidence type="ECO:0000313" key="2">
    <source>
        <dbReference type="EMBL" id="THV40150.1"/>
    </source>
</evidence>
<sequence length="65" mass="6730">MNALRGGPEGVRPATSSLAQRAEAPTSSSERSHSFRANSSSPATGDGTEDLDALVTEAFSVLKPR</sequence>
<organism evidence="2 3">
    <name type="scientific">Glycomyces buryatensis</name>
    <dbReference type="NCBI Taxonomy" id="2570927"/>
    <lineage>
        <taxon>Bacteria</taxon>
        <taxon>Bacillati</taxon>
        <taxon>Actinomycetota</taxon>
        <taxon>Actinomycetes</taxon>
        <taxon>Glycomycetales</taxon>
        <taxon>Glycomycetaceae</taxon>
        <taxon>Glycomyces</taxon>
    </lineage>
</organism>
<proteinExistence type="predicted"/>
<feature type="region of interest" description="Disordered" evidence="1">
    <location>
        <begin position="1"/>
        <end position="51"/>
    </location>
</feature>
<gene>
    <name evidence="2" type="ORF">FAB82_15750</name>
</gene>
<accession>A0A4S8Q7N4</accession>
<name>A0A4S8Q7N4_9ACTN</name>
<reference evidence="2 3" key="2">
    <citation type="submission" date="2019-05" db="EMBL/GenBank/DDBJ databases">
        <title>Glycomyces buryatensis sp. nov.</title>
        <authorList>
            <person name="Nikitina E."/>
        </authorList>
    </citation>
    <scope>NUCLEOTIDE SEQUENCE [LARGE SCALE GENOMIC DNA]</scope>
    <source>
        <strain evidence="2 3">18</strain>
    </source>
</reference>